<dbReference type="EMBL" id="JAMZEL010000014">
    <property type="protein sequence ID" value="MCP1385651.1"/>
    <property type="molecule type" value="Genomic_DNA"/>
</dbReference>
<protein>
    <recommendedName>
        <fullName evidence="4">DUF3106 domain-containing protein</fullName>
    </recommendedName>
</protein>
<feature type="signal peptide" evidence="1">
    <location>
        <begin position="1"/>
        <end position="22"/>
    </location>
</feature>
<name>A0ABT1FV60_9BACT</name>
<organism evidence="2 3">
    <name type="scientific">Runella salmonicolor</name>
    <dbReference type="NCBI Taxonomy" id="2950278"/>
    <lineage>
        <taxon>Bacteria</taxon>
        <taxon>Pseudomonadati</taxon>
        <taxon>Bacteroidota</taxon>
        <taxon>Cytophagia</taxon>
        <taxon>Cytophagales</taxon>
        <taxon>Spirosomataceae</taxon>
        <taxon>Runella</taxon>
    </lineage>
</organism>
<dbReference type="Proteomes" id="UP001204772">
    <property type="component" value="Unassembled WGS sequence"/>
</dbReference>
<evidence type="ECO:0000256" key="1">
    <source>
        <dbReference type="SAM" id="SignalP"/>
    </source>
</evidence>
<keyword evidence="3" id="KW-1185">Reference proteome</keyword>
<sequence>MKIGFLQFCLVATLFISFQTMAQYGGYGGGYGGYGGGYGRGYGSRSMNQLPSTPKKPLTPDQIAEEQTKWLDKKVKLTEDQSISIETLNLDHALKLSDYQEAFMKIHANSRPSPQEIQQIRETVDKWQTEKDEKFKGILTPEQWAIYEKKKKGMPYTQTSKN</sequence>
<gene>
    <name evidence="2" type="ORF">NCI00_24650</name>
</gene>
<dbReference type="RefSeq" id="WP_253532162.1">
    <property type="nucleotide sequence ID" value="NZ_JAMZEL010000014.1"/>
</dbReference>
<accession>A0ABT1FV60</accession>
<evidence type="ECO:0000313" key="2">
    <source>
        <dbReference type="EMBL" id="MCP1385651.1"/>
    </source>
</evidence>
<keyword evidence="1" id="KW-0732">Signal</keyword>
<reference evidence="2 3" key="1">
    <citation type="submission" date="2022-06" db="EMBL/GenBank/DDBJ databases">
        <title>Runella sp. S5 genome sequencing.</title>
        <authorList>
            <person name="Park S."/>
        </authorList>
    </citation>
    <scope>NUCLEOTIDE SEQUENCE [LARGE SCALE GENOMIC DNA]</scope>
    <source>
        <strain evidence="2 3">S5</strain>
    </source>
</reference>
<feature type="chain" id="PRO_5046978947" description="DUF3106 domain-containing protein" evidence="1">
    <location>
        <begin position="23"/>
        <end position="162"/>
    </location>
</feature>
<comment type="caution">
    <text evidence="2">The sequence shown here is derived from an EMBL/GenBank/DDBJ whole genome shotgun (WGS) entry which is preliminary data.</text>
</comment>
<evidence type="ECO:0008006" key="4">
    <source>
        <dbReference type="Google" id="ProtNLM"/>
    </source>
</evidence>
<proteinExistence type="predicted"/>
<evidence type="ECO:0000313" key="3">
    <source>
        <dbReference type="Proteomes" id="UP001204772"/>
    </source>
</evidence>